<keyword evidence="9" id="KW-0963">Cytoplasm</keyword>
<dbReference type="GO" id="GO:0006508">
    <property type="term" value="P:proteolysis"/>
    <property type="evidence" value="ECO:0007669"/>
    <property type="project" value="UniProtKB-KW"/>
</dbReference>
<comment type="subcellular location">
    <subcellularLocation>
        <location evidence="9">Mitochondrion</location>
    </subcellularLocation>
    <subcellularLocation>
        <location evidence="9">Cytoplasm</location>
    </subcellularLocation>
</comment>
<dbReference type="GO" id="GO:0004197">
    <property type="term" value="F:cysteine-type endopeptidase activity"/>
    <property type="evidence" value="ECO:0007669"/>
    <property type="project" value="UniProtKB-EC"/>
</dbReference>
<sequence>MGNTESVQTPRQSRQYKAPSEKLAIAPAPTPASADNLAEELSRLILSSKTRISSTANPISTDSLNEWETEVLADPKNRLAQAAITKGAIANVIKNPKVFQNDSVHVFSELIANEGAPITNQHSSGRCWLFASTSLLRIGIQSRLKIDEFQLSQSFLFFYDKLEKCNYFLQNLIETADYDLDSRLLTALLQDDVSDGGQWDFLINIIQKYGLVPRTVFPESFSSDNSYKIDFIISNKIREFGLNLRKAKLEQNADITTLSVLKEKYMQEIFNILTITFGSPPKPNDTFTWEYTDTYGKYHSITTTPLGFYEDIVKFDVSSYFSLIHDPRNPYDELYTVDRNNNMQGGKPLEFVNVPIDVLKQAAITAIQNDEAVFFGSDVGQFSDSLSGIMDTEAWDYQLAYNTKFNLDKADRVRLGLSQMTHAMLLTGVDIVDGKPVKWKVMNSWGTDVGDKGFFTMSDKWFDEYVYQVVTTPKFIGKKYTDIWKAKDFKVLPRWDPYGSLA</sequence>
<dbReference type="GO" id="GO:0070005">
    <property type="term" value="F:cysteine-type aminopeptidase activity"/>
    <property type="evidence" value="ECO:0007669"/>
    <property type="project" value="InterPro"/>
</dbReference>
<evidence type="ECO:0000256" key="8">
    <source>
        <dbReference type="ARBA" id="ARBA00026080"/>
    </source>
</evidence>
<dbReference type="Pfam" id="PF03051">
    <property type="entry name" value="Peptidase_C1_2"/>
    <property type="match status" value="1"/>
</dbReference>
<reference evidence="12 13" key="1">
    <citation type="submission" date="2019-09" db="EMBL/GenBank/DDBJ databases">
        <authorList>
            <person name="Brejova B."/>
        </authorList>
    </citation>
    <scope>NUCLEOTIDE SEQUENCE [LARGE SCALE GENOMIC DNA]</scope>
</reference>
<dbReference type="GO" id="GO:0005739">
    <property type="term" value="C:mitochondrion"/>
    <property type="evidence" value="ECO:0007669"/>
    <property type="project" value="UniProtKB-SubCell"/>
</dbReference>
<dbReference type="PROSITE" id="PS00139">
    <property type="entry name" value="THIOL_PROTEASE_CYS"/>
    <property type="match status" value="1"/>
</dbReference>
<evidence type="ECO:0000256" key="7">
    <source>
        <dbReference type="ARBA" id="ARBA00025347"/>
    </source>
</evidence>
<proteinExistence type="inferred from homology"/>
<dbReference type="Gene3D" id="3.90.70.10">
    <property type="entry name" value="Cysteine proteinases"/>
    <property type="match status" value="1"/>
</dbReference>
<keyword evidence="6 9" id="KW-0788">Thiol protease</keyword>
<evidence type="ECO:0000256" key="11">
    <source>
        <dbReference type="SAM" id="MobiDB-lite"/>
    </source>
</evidence>
<dbReference type="GeneID" id="43584631"/>
<accession>A0A5E8C2V5</accession>
<keyword evidence="13" id="KW-1185">Reference proteome</keyword>
<evidence type="ECO:0000256" key="9">
    <source>
        <dbReference type="PIRNR" id="PIRNR005700"/>
    </source>
</evidence>
<dbReference type="SUPFAM" id="SSF54001">
    <property type="entry name" value="Cysteine proteinases"/>
    <property type="match status" value="1"/>
</dbReference>
<keyword evidence="5 9" id="KW-0378">Hydrolase</keyword>
<organism evidence="12 13">
    <name type="scientific">Magnusiomyces paraingens</name>
    <dbReference type="NCBI Taxonomy" id="2606893"/>
    <lineage>
        <taxon>Eukaryota</taxon>
        <taxon>Fungi</taxon>
        <taxon>Dikarya</taxon>
        <taxon>Ascomycota</taxon>
        <taxon>Saccharomycotina</taxon>
        <taxon>Dipodascomycetes</taxon>
        <taxon>Dipodascales</taxon>
        <taxon>Dipodascaceae</taxon>
        <taxon>Magnusiomyces</taxon>
    </lineage>
</organism>
<evidence type="ECO:0000256" key="6">
    <source>
        <dbReference type="ARBA" id="ARBA00022807"/>
    </source>
</evidence>
<name>A0A5E8C2V5_9ASCO</name>
<evidence type="ECO:0000256" key="2">
    <source>
        <dbReference type="ARBA" id="ARBA00012465"/>
    </source>
</evidence>
<feature type="compositionally biased region" description="Polar residues" evidence="11">
    <location>
        <begin position="1"/>
        <end position="15"/>
    </location>
</feature>
<comment type="function">
    <text evidence="9">Has aminopeptidase activity, shortening substrate peptides sequentially by 1 amino acid. Has bleomycin hydrolase activity, which can protect the cell from the toxic effects of bleomycin. Has homocysteine-thiolactonase activity, protecting the cell against homocysteine toxicity.</text>
</comment>
<evidence type="ECO:0000313" key="13">
    <source>
        <dbReference type="Proteomes" id="UP000398389"/>
    </source>
</evidence>
<comment type="similarity">
    <text evidence="9">Belongs to the peptidase C1 family.</text>
</comment>
<dbReference type="GO" id="GO:0043418">
    <property type="term" value="P:homocysteine catabolic process"/>
    <property type="evidence" value="ECO:0007669"/>
    <property type="project" value="TreeGrafter"/>
</dbReference>
<dbReference type="EC" id="3.4.22.40" evidence="2 9"/>
<comment type="subunit">
    <text evidence="8">Homohexamer. Binds to nucleic acids. Binds single-stranded DNA and RNA with higher affinity than double-stranded DNA.</text>
</comment>
<feature type="active site" evidence="10">
    <location>
        <position position="127"/>
    </location>
</feature>
<comment type="function">
    <text evidence="7">The normal physiological role of the enzyme is unknown, but it is not essential for the viability of yeast cells. Has aminopeptidase activity, shortening substrate peptides sequentially by 1 amino acid. Has bleomycin hydrolase activity, which can protect the cell from the toxic effects of bleomycin. Has homocysteine-thiolactonase activity, protecting the cell against homocysteine toxicity. Acts as a repressor in the GAL4 regulatory system, but this does not require either the peptidase or nucleic acid-binding activities.</text>
</comment>
<dbReference type="InterPro" id="IPR004134">
    <property type="entry name" value="Peptidase_C1B"/>
</dbReference>
<dbReference type="GO" id="GO:0009636">
    <property type="term" value="P:response to toxic substance"/>
    <property type="evidence" value="ECO:0007669"/>
    <property type="project" value="TreeGrafter"/>
</dbReference>
<keyword evidence="9" id="KW-0496">Mitochondrion</keyword>
<evidence type="ECO:0000256" key="4">
    <source>
        <dbReference type="ARBA" id="ARBA00022670"/>
    </source>
</evidence>
<evidence type="ECO:0000256" key="3">
    <source>
        <dbReference type="ARBA" id="ARBA00016900"/>
    </source>
</evidence>
<dbReference type="InterPro" id="IPR038765">
    <property type="entry name" value="Papain-like_cys_pep_sf"/>
</dbReference>
<evidence type="ECO:0000313" key="12">
    <source>
        <dbReference type="EMBL" id="VVT57682.1"/>
    </source>
</evidence>
<protein>
    <recommendedName>
        <fullName evidence="3 9">Cysteine proteinase 1, mitochondrial</fullName>
        <ecNumber evidence="2 9">3.4.22.40</ecNumber>
    </recommendedName>
</protein>
<evidence type="ECO:0000256" key="10">
    <source>
        <dbReference type="PIRSR" id="PIRSR005700-1"/>
    </source>
</evidence>
<dbReference type="PANTHER" id="PTHR10363">
    <property type="entry name" value="BLEOMYCIN HYDROLASE"/>
    <property type="match status" value="1"/>
</dbReference>
<dbReference type="InterPro" id="IPR000169">
    <property type="entry name" value="Pept_cys_AS"/>
</dbReference>
<dbReference type="PANTHER" id="PTHR10363:SF2">
    <property type="entry name" value="BLEOMYCIN HYDROLASE"/>
    <property type="match status" value="1"/>
</dbReference>
<keyword evidence="4 9" id="KW-0645">Protease</keyword>
<dbReference type="PROSITE" id="PS00639">
    <property type="entry name" value="THIOL_PROTEASE_HIS"/>
    <property type="match status" value="1"/>
</dbReference>
<dbReference type="PIRSF" id="PIRSF005700">
    <property type="entry name" value="PepC"/>
    <property type="match status" value="1"/>
</dbReference>
<evidence type="ECO:0000256" key="1">
    <source>
        <dbReference type="ARBA" id="ARBA00000423"/>
    </source>
</evidence>
<evidence type="ECO:0000256" key="5">
    <source>
        <dbReference type="ARBA" id="ARBA00022801"/>
    </source>
</evidence>
<feature type="active site" evidence="10">
    <location>
        <position position="422"/>
    </location>
</feature>
<dbReference type="InterPro" id="IPR025660">
    <property type="entry name" value="Pept_his_AS"/>
</dbReference>
<dbReference type="OrthoDB" id="2666448at2759"/>
<feature type="active site" evidence="10">
    <location>
        <position position="443"/>
    </location>
</feature>
<dbReference type="EMBL" id="CABVLU010000005">
    <property type="protein sequence ID" value="VVT57682.1"/>
    <property type="molecule type" value="Genomic_DNA"/>
</dbReference>
<dbReference type="CDD" id="cd00585">
    <property type="entry name" value="Peptidase_C1B"/>
    <property type="match status" value="1"/>
</dbReference>
<dbReference type="Proteomes" id="UP000398389">
    <property type="component" value="Unassembled WGS sequence"/>
</dbReference>
<gene>
    <name evidence="12" type="ORF">SAPINGB_P005817</name>
</gene>
<dbReference type="RefSeq" id="XP_031856422.1">
    <property type="nucleotide sequence ID" value="XM_032000531.1"/>
</dbReference>
<feature type="region of interest" description="Disordered" evidence="11">
    <location>
        <begin position="1"/>
        <end position="31"/>
    </location>
</feature>
<comment type="catalytic activity">
    <reaction evidence="1 9">
        <text>Inactivates bleomycin B2 (a cytotoxic glycometallopeptide) by hydrolysis of a carboxyamide bond of beta-aminoalanine, but also shows general aminopeptidase activity. The specificity varies somewhat with source, but amino acid arylamides of Met, Leu and Ala are preferred.</text>
        <dbReference type="EC" id="3.4.22.40"/>
    </reaction>
</comment>
<dbReference type="AlphaFoldDB" id="A0A5E8C2V5"/>